<reference evidence="12" key="1">
    <citation type="journal article" date="2019" name="Int. J. Syst. Evol. Microbiol.">
        <title>The Global Catalogue of Microorganisms (GCM) 10K type strain sequencing project: providing services to taxonomists for standard genome sequencing and annotation.</title>
        <authorList>
            <consortium name="The Broad Institute Genomics Platform"/>
            <consortium name="The Broad Institute Genome Sequencing Center for Infectious Disease"/>
            <person name="Wu L."/>
            <person name="Ma J."/>
        </authorList>
    </citation>
    <scope>NUCLEOTIDE SEQUENCE [LARGE SCALE GENOMIC DNA]</scope>
    <source>
        <strain evidence="12">JCM 9377</strain>
    </source>
</reference>
<evidence type="ECO:0000259" key="10">
    <source>
        <dbReference type="Pfam" id="PF11967"/>
    </source>
</evidence>
<dbReference type="EMBL" id="BAAAUV010000032">
    <property type="protein sequence ID" value="GAA3237348.1"/>
    <property type="molecule type" value="Genomic_DNA"/>
</dbReference>
<dbReference type="Pfam" id="PF02565">
    <property type="entry name" value="RecO_C"/>
    <property type="match status" value="1"/>
</dbReference>
<evidence type="ECO:0000256" key="2">
    <source>
        <dbReference type="ARBA" id="ARBA00007452"/>
    </source>
</evidence>
<dbReference type="Gene3D" id="2.40.50.140">
    <property type="entry name" value="Nucleic acid-binding proteins"/>
    <property type="match status" value="1"/>
</dbReference>
<keyword evidence="5 8" id="KW-0233">DNA recombination</keyword>
<evidence type="ECO:0000256" key="7">
    <source>
        <dbReference type="ARBA" id="ARBA00033409"/>
    </source>
</evidence>
<dbReference type="InterPro" id="IPR012340">
    <property type="entry name" value="NA-bd_OB-fold"/>
</dbReference>
<evidence type="ECO:0000313" key="12">
    <source>
        <dbReference type="Proteomes" id="UP001501237"/>
    </source>
</evidence>
<dbReference type="PANTHER" id="PTHR33991:SF1">
    <property type="entry name" value="DNA REPAIR PROTEIN RECO"/>
    <property type="match status" value="1"/>
</dbReference>
<feature type="region of interest" description="Disordered" evidence="9">
    <location>
        <begin position="245"/>
        <end position="271"/>
    </location>
</feature>
<evidence type="ECO:0000256" key="9">
    <source>
        <dbReference type="SAM" id="MobiDB-lite"/>
    </source>
</evidence>
<feature type="domain" description="DNA replication/recombination mediator RecO N-terminal" evidence="10">
    <location>
        <begin position="1"/>
        <end position="79"/>
    </location>
</feature>
<evidence type="ECO:0000313" key="11">
    <source>
        <dbReference type="EMBL" id="GAA3237348.1"/>
    </source>
</evidence>
<evidence type="ECO:0000256" key="1">
    <source>
        <dbReference type="ARBA" id="ARBA00003065"/>
    </source>
</evidence>
<keyword evidence="12" id="KW-1185">Reference proteome</keyword>
<proteinExistence type="inferred from homology"/>
<comment type="similarity">
    <text evidence="2 8">Belongs to the RecO family.</text>
</comment>
<dbReference type="HAMAP" id="MF_00201">
    <property type="entry name" value="RecO"/>
    <property type="match status" value="1"/>
</dbReference>
<dbReference type="InterPro" id="IPR022572">
    <property type="entry name" value="DNA_rep/recomb_RecO_N"/>
</dbReference>
<keyword evidence="6 8" id="KW-0234">DNA repair</keyword>
<comment type="function">
    <text evidence="1 8">Involved in DNA repair and RecF pathway recombination.</text>
</comment>
<dbReference type="Pfam" id="PF11967">
    <property type="entry name" value="RecO_N"/>
    <property type="match status" value="1"/>
</dbReference>
<dbReference type="Proteomes" id="UP001501237">
    <property type="component" value="Unassembled WGS sequence"/>
</dbReference>
<evidence type="ECO:0000256" key="4">
    <source>
        <dbReference type="ARBA" id="ARBA00022763"/>
    </source>
</evidence>
<accession>A0ABP6QLM2</accession>
<protein>
    <recommendedName>
        <fullName evidence="3 8">DNA repair protein RecO</fullName>
    </recommendedName>
    <alternativeName>
        <fullName evidence="7 8">Recombination protein O</fullName>
    </alternativeName>
</protein>
<dbReference type="InterPro" id="IPR003717">
    <property type="entry name" value="RecO"/>
</dbReference>
<evidence type="ECO:0000256" key="8">
    <source>
        <dbReference type="HAMAP-Rule" id="MF_00201"/>
    </source>
</evidence>
<dbReference type="SUPFAM" id="SSF50249">
    <property type="entry name" value="Nucleic acid-binding proteins"/>
    <property type="match status" value="1"/>
</dbReference>
<evidence type="ECO:0000256" key="6">
    <source>
        <dbReference type="ARBA" id="ARBA00023204"/>
    </source>
</evidence>
<dbReference type="InterPro" id="IPR042242">
    <property type="entry name" value="RecO_C"/>
</dbReference>
<dbReference type="NCBIfam" id="TIGR00613">
    <property type="entry name" value="reco"/>
    <property type="match status" value="1"/>
</dbReference>
<organism evidence="11 12">
    <name type="scientific">Actinocorallia longicatena</name>
    <dbReference type="NCBI Taxonomy" id="111803"/>
    <lineage>
        <taxon>Bacteria</taxon>
        <taxon>Bacillati</taxon>
        <taxon>Actinomycetota</taxon>
        <taxon>Actinomycetes</taxon>
        <taxon>Streptosporangiales</taxon>
        <taxon>Thermomonosporaceae</taxon>
        <taxon>Actinocorallia</taxon>
    </lineage>
</organism>
<evidence type="ECO:0000256" key="5">
    <source>
        <dbReference type="ARBA" id="ARBA00023172"/>
    </source>
</evidence>
<evidence type="ECO:0000256" key="3">
    <source>
        <dbReference type="ARBA" id="ARBA00021310"/>
    </source>
</evidence>
<gene>
    <name evidence="8 11" type="primary">recO</name>
    <name evidence="11" type="ORF">GCM10010468_72200</name>
</gene>
<dbReference type="Gene3D" id="1.20.1440.120">
    <property type="entry name" value="Recombination protein O, C-terminal domain"/>
    <property type="match status" value="1"/>
</dbReference>
<dbReference type="SUPFAM" id="SSF57863">
    <property type="entry name" value="ArfGap/RecO-like zinc finger"/>
    <property type="match status" value="1"/>
</dbReference>
<dbReference type="RefSeq" id="WP_344837704.1">
    <property type="nucleotide sequence ID" value="NZ_BAAAUV010000032.1"/>
</dbReference>
<dbReference type="InterPro" id="IPR037278">
    <property type="entry name" value="ARFGAP/RecO"/>
</dbReference>
<sequence length="271" mass="29917">MTIYRDEGIVLRTHKLGEADRIVTILTRRTGRIRAVAKGVRKTKSRFGARLEPFTHVDLQLYERRSLDLISQAETIRPYGEPLVTDYPRYTAGVAMLETAEKLTAEEREPALRQFLLLVGGLRTLGDRSHEPRLVLDAFLLRSLSIAGWAPALDECARCGGRAGIRWFSIAAGGAICLACKVPGSATPAPETFALMMALLRGEWDLADISDERNRVECSGLVAAYLQWHLEHGIRSLRHVERERGFTSEVPRPGSSPERSEAAGTAQGTGP</sequence>
<dbReference type="PANTHER" id="PTHR33991">
    <property type="entry name" value="DNA REPAIR PROTEIN RECO"/>
    <property type="match status" value="1"/>
</dbReference>
<name>A0ABP6QLM2_9ACTN</name>
<comment type="caution">
    <text evidence="11">The sequence shown here is derived from an EMBL/GenBank/DDBJ whole genome shotgun (WGS) entry which is preliminary data.</text>
</comment>
<keyword evidence="4 8" id="KW-0227">DNA damage</keyword>